<dbReference type="Gene3D" id="3.40.50.2000">
    <property type="entry name" value="Glycogen Phosphorylase B"/>
    <property type="match status" value="2"/>
</dbReference>
<reference evidence="13 14" key="1">
    <citation type="journal article" date="2015" name="Nature">
        <title>rRNA introns, odd ribosomes, and small enigmatic genomes across a large radiation of phyla.</title>
        <authorList>
            <person name="Brown C.T."/>
            <person name="Hug L.A."/>
            <person name="Thomas B.C."/>
            <person name="Sharon I."/>
            <person name="Castelle C.J."/>
            <person name="Singh A."/>
            <person name="Wilkins M.J."/>
            <person name="Williams K.H."/>
            <person name="Banfield J.F."/>
        </authorList>
    </citation>
    <scope>NUCLEOTIDE SEQUENCE [LARGE SCALE GENOMIC DNA]</scope>
</reference>
<gene>
    <name evidence="10" type="primary">murG</name>
    <name evidence="13" type="ORF">UY55_C0002G0127</name>
</gene>
<name>A0A0G1Z7W1_9BACT</name>
<evidence type="ECO:0000259" key="11">
    <source>
        <dbReference type="Pfam" id="PF03033"/>
    </source>
</evidence>
<dbReference type="SUPFAM" id="SSF53756">
    <property type="entry name" value="UDP-Glycosyltransferase/glycogen phosphorylase"/>
    <property type="match status" value="1"/>
</dbReference>
<keyword evidence="1 10" id="KW-1003">Cell membrane</keyword>
<comment type="similarity">
    <text evidence="10">Belongs to the glycosyltransferase 28 family. MurG subfamily.</text>
</comment>
<comment type="caution">
    <text evidence="10">Lacks conserved residue(s) required for the propagation of feature annotation.</text>
</comment>
<keyword evidence="2 10" id="KW-0132">Cell division</keyword>
<feature type="binding site" evidence="10">
    <location>
        <begin position="11"/>
        <end position="13"/>
    </location>
    <ligand>
        <name>UDP-N-acetyl-alpha-D-glucosamine</name>
        <dbReference type="ChEBI" id="CHEBI:57705"/>
    </ligand>
</feature>
<dbReference type="UniPathway" id="UPA00219"/>
<feature type="domain" description="Glycosyltransferase family 28 N-terminal" evidence="11">
    <location>
        <begin position="4"/>
        <end position="141"/>
    </location>
</feature>
<comment type="caution">
    <text evidence="13">The sequence shown here is derived from an EMBL/GenBank/DDBJ whole genome shotgun (WGS) entry which is preliminary data.</text>
</comment>
<dbReference type="AlphaFoldDB" id="A0A0G1Z7W1"/>
<organism evidence="13 14">
    <name type="scientific">Candidatus Jorgensenbacteria bacterium GW2011_GWB1_50_10</name>
    <dbReference type="NCBI Taxonomy" id="1618665"/>
    <lineage>
        <taxon>Bacteria</taxon>
        <taxon>Candidatus Joergenseniibacteriota</taxon>
    </lineage>
</organism>
<dbReference type="InterPro" id="IPR004276">
    <property type="entry name" value="GlycoTrans_28_N"/>
</dbReference>
<evidence type="ECO:0000256" key="1">
    <source>
        <dbReference type="ARBA" id="ARBA00022475"/>
    </source>
</evidence>
<feature type="binding site" evidence="10">
    <location>
        <position position="164"/>
    </location>
    <ligand>
        <name>UDP-N-acetyl-alpha-D-glucosamine</name>
        <dbReference type="ChEBI" id="CHEBI:57705"/>
    </ligand>
</feature>
<keyword evidence="3 10" id="KW-0328">Glycosyltransferase</keyword>
<evidence type="ECO:0000256" key="3">
    <source>
        <dbReference type="ARBA" id="ARBA00022676"/>
    </source>
</evidence>
<evidence type="ECO:0000256" key="9">
    <source>
        <dbReference type="ARBA" id="ARBA00023316"/>
    </source>
</evidence>
<comment type="subcellular location">
    <subcellularLocation>
        <location evidence="10">Cell membrane</location>
        <topology evidence="10">Peripheral membrane protein</topology>
        <orientation evidence="10">Cytoplasmic side</orientation>
    </subcellularLocation>
</comment>
<dbReference type="EMBL" id="LCQK01000002">
    <property type="protein sequence ID" value="KKW15069.1"/>
    <property type="molecule type" value="Genomic_DNA"/>
</dbReference>
<dbReference type="Pfam" id="PF03033">
    <property type="entry name" value="Glyco_transf_28"/>
    <property type="match status" value="1"/>
</dbReference>
<dbReference type="GO" id="GO:0005975">
    <property type="term" value="P:carbohydrate metabolic process"/>
    <property type="evidence" value="ECO:0007669"/>
    <property type="project" value="InterPro"/>
</dbReference>
<keyword evidence="5 10" id="KW-0133">Cell shape</keyword>
<dbReference type="GO" id="GO:0051991">
    <property type="term" value="F:UDP-N-acetyl-D-glucosamine:N-acetylmuramoyl-L-alanyl-D-glutamyl-meso-2,6-diaminopimelyl-D-alanyl-D-alanine-diphosphoundecaprenol 4-beta-N-acetylglucosaminlytransferase activity"/>
    <property type="evidence" value="ECO:0007669"/>
    <property type="project" value="RHEA"/>
</dbReference>
<protein>
    <recommendedName>
        <fullName evidence="10">UDP-N-acetylglucosamine--N-acetylmuramyl-(pentapeptide) pyrophosphoryl-undecaprenol N-acetylglucosamine transferase</fullName>
        <ecNumber evidence="10">2.4.1.227</ecNumber>
    </recommendedName>
    <alternativeName>
        <fullName evidence="10">Undecaprenyl-PP-MurNAc-pentapeptide-UDPGlcNAc GlcNAc transferase</fullName>
    </alternativeName>
</protein>
<keyword evidence="4 10" id="KW-0808">Transferase</keyword>
<dbReference type="PANTHER" id="PTHR21015">
    <property type="entry name" value="UDP-N-ACETYLGLUCOSAMINE--N-ACETYLMURAMYL-(PENTAPEPTIDE) PYROPHOSPHORYL-UNDECAPRENOL N-ACETYLGLUCOSAMINE TRANSFERASE 1"/>
    <property type="match status" value="1"/>
</dbReference>
<dbReference type="EC" id="2.4.1.227" evidence="10"/>
<evidence type="ECO:0000256" key="8">
    <source>
        <dbReference type="ARBA" id="ARBA00023306"/>
    </source>
</evidence>
<dbReference type="NCBIfam" id="TIGR01133">
    <property type="entry name" value="murG"/>
    <property type="match status" value="1"/>
</dbReference>
<evidence type="ECO:0000256" key="2">
    <source>
        <dbReference type="ARBA" id="ARBA00022618"/>
    </source>
</evidence>
<evidence type="ECO:0000256" key="5">
    <source>
        <dbReference type="ARBA" id="ARBA00022960"/>
    </source>
</evidence>
<dbReference type="GO" id="GO:0005886">
    <property type="term" value="C:plasma membrane"/>
    <property type="evidence" value="ECO:0007669"/>
    <property type="project" value="UniProtKB-SubCell"/>
</dbReference>
<evidence type="ECO:0000313" key="14">
    <source>
        <dbReference type="Proteomes" id="UP000034224"/>
    </source>
</evidence>
<comment type="function">
    <text evidence="10">Cell wall formation. Catalyzes the transfer of a GlcNAc subunit on undecaprenyl-pyrophosphoryl-MurNAc-pentapeptide (lipid intermediate I) to form undecaprenyl-pyrophosphoryl-MurNAc-(pentapeptide)GlcNAc (lipid intermediate II).</text>
</comment>
<dbReference type="GO" id="GO:0009252">
    <property type="term" value="P:peptidoglycan biosynthetic process"/>
    <property type="evidence" value="ECO:0007669"/>
    <property type="project" value="UniProtKB-UniRule"/>
</dbReference>
<proteinExistence type="inferred from homology"/>
<dbReference type="PANTHER" id="PTHR21015:SF27">
    <property type="entry name" value="UDP-N-ACETYLGLUCOSAMINE--N-ACETYLMURAMYL-(PENTAPEPTIDE) PYROPHOSPHORYL-UNDECAPRENOL N-ACETYLGLUCOSAMINE TRANSFERASE"/>
    <property type="match status" value="1"/>
</dbReference>
<dbReference type="GO" id="GO:0071555">
    <property type="term" value="P:cell wall organization"/>
    <property type="evidence" value="ECO:0007669"/>
    <property type="project" value="UniProtKB-KW"/>
</dbReference>
<comment type="pathway">
    <text evidence="10">Cell wall biogenesis; peptidoglycan biosynthesis.</text>
</comment>
<dbReference type="GO" id="GO:0051301">
    <property type="term" value="P:cell division"/>
    <property type="evidence" value="ECO:0007669"/>
    <property type="project" value="UniProtKB-KW"/>
</dbReference>
<feature type="binding site" evidence="10">
    <location>
        <position position="290"/>
    </location>
    <ligand>
        <name>UDP-N-acetyl-alpha-D-glucosamine</name>
        <dbReference type="ChEBI" id="CHEBI:57705"/>
    </ligand>
</feature>
<keyword evidence="9 10" id="KW-0961">Cell wall biogenesis/degradation</keyword>
<dbReference type="InterPro" id="IPR006009">
    <property type="entry name" value="GlcNAc_MurG"/>
</dbReference>
<accession>A0A0G1Z7W1</accession>
<comment type="catalytic activity">
    <reaction evidence="10">
        <text>di-trans,octa-cis-undecaprenyl diphospho-N-acetyl-alpha-D-muramoyl-L-alanyl-D-glutamyl-meso-2,6-diaminopimeloyl-D-alanyl-D-alanine + UDP-N-acetyl-alpha-D-glucosamine = di-trans,octa-cis-undecaprenyl diphospho-[N-acetyl-alpha-D-glucosaminyl-(1-&gt;4)]-N-acetyl-alpha-D-muramoyl-L-alanyl-D-glutamyl-meso-2,6-diaminopimeloyl-D-alanyl-D-alanine + UDP + H(+)</text>
        <dbReference type="Rhea" id="RHEA:31227"/>
        <dbReference type="ChEBI" id="CHEBI:15378"/>
        <dbReference type="ChEBI" id="CHEBI:57705"/>
        <dbReference type="ChEBI" id="CHEBI:58223"/>
        <dbReference type="ChEBI" id="CHEBI:61387"/>
        <dbReference type="ChEBI" id="CHEBI:61388"/>
        <dbReference type="EC" id="2.4.1.227"/>
    </reaction>
</comment>
<evidence type="ECO:0000256" key="4">
    <source>
        <dbReference type="ARBA" id="ARBA00022679"/>
    </source>
</evidence>
<dbReference type="PATRIC" id="fig|1618665.3.peg.411"/>
<keyword evidence="8 10" id="KW-0131">Cell cycle</keyword>
<dbReference type="GO" id="GO:0050511">
    <property type="term" value="F:undecaprenyldiphospho-muramoylpentapeptide beta-N-acetylglucosaminyltransferase activity"/>
    <property type="evidence" value="ECO:0007669"/>
    <property type="project" value="UniProtKB-UniRule"/>
</dbReference>
<feature type="domain" description="Glycosyl transferase family 28 C-terminal" evidence="12">
    <location>
        <begin position="187"/>
        <end position="348"/>
    </location>
</feature>
<evidence type="ECO:0000256" key="6">
    <source>
        <dbReference type="ARBA" id="ARBA00022984"/>
    </source>
</evidence>
<dbReference type="InterPro" id="IPR007235">
    <property type="entry name" value="Glyco_trans_28_C"/>
</dbReference>
<evidence type="ECO:0000256" key="10">
    <source>
        <dbReference type="HAMAP-Rule" id="MF_00033"/>
    </source>
</evidence>
<dbReference type="STRING" id="1618665.UY55_C0002G0127"/>
<dbReference type="Pfam" id="PF04101">
    <property type="entry name" value="Glyco_tran_28_C"/>
    <property type="match status" value="1"/>
</dbReference>
<dbReference type="HAMAP" id="MF_00033">
    <property type="entry name" value="MurG"/>
    <property type="match status" value="1"/>
</dbReference>
<dbReference type="Proteomes" id="UP000034224">
    <property type="component" value="Unassembled WGS sequence"/>
</dbReference>
<evidence type="ECO:0000313" key="13">
    <source>
        <dbReference type="EMBL" id="KKW15069.1"/>
    </source>
</evidence>
<keyword evidence="6 10" id="KW-0573">Peptidoglycan synthesis</keyword>
<evidence type="ECO:0000256" key="7">
    <source>
        <dbReference type="ARBA" id="ARBA00023136"/>
    </source>
</evidence>
<feature type="binding site" evidence="10">
    <location>
        <position position="193"/>
    </location>
    <ligand>
        <name>UDP-N-acetyl-alpha-D-glucosamine</name>
        <dbReference type="ChEBI" id="CHEBI:57705"/>
    </ligand>
</feature>
<keyword evidence="7 10" id="KW-0472">Membrane</keyword>
<sequence length="360" mass="39218">MKKIVLTGGGTGGHIFPLLAVAEELQKNGGVELFYIGPNHPLNAEFAKRGIKILPIASSKFRRYFDWENFTDIFKFFWSILQSIAHIFYLQPSLVFSKGGPGALPVVLAAKCFFIPVVIHDSDAVPGFTNRISAVFAEKIFLAFAAAAKYFPKNKTEVVGNPIRSELVEKATNPQHSNILKNVGMSILILGGSQGATRINSFISTNLKELLKFGKVIHQTGENNSGAIINYSATKNYRPVAFLNAAELGQALSETALVISRSGAAAIFEIAAFGKPSILIPIEESASNHQKANAYEYAATGAAIVVEENNLNWPTMKTEIEKIMKDKKRARTMCVAAKNFAKPDAASTIAEKLLQILQKE</sequence>
<dbReference type="CDD" id="cd03785">
    <property type="entry name" value="GT28_MurG"/>
    <property type="match status" value="1"/>
</dbReference>
<evidence type="ECO:0000259" key="12">
    <source>
        <dbReference type="Pfam" id="PF04101"/>
    </source>
</evidence>
<dbReference type="GO" id="GO:0008360">
    <property type="term" value="P:regulation of cell shape"/>
    <property type="evidence" value="ECO:0007669"/>
    <property type="project" value="UniProtKB-KW"/>
</dbReference>